<sequence>MDQLSGLFRGFDCIDDNPIMIIAIIGLILFLLLGNDNFECFFEQNNFLIWIILIVFILFLFNNNNSDDCCC</sequence>
<keyword evidence="3" id="KW-1185">Reference proteome</keyword>
<protein>
    <submittedName>
        <fullName evidence="2">Uncharacterized protein</fullName>
    </submittedName>
</protein>
<organism evidence="2 3">
    <name type="scientific">Romboutsia maritimum</name>
    <dbReference type="NCBI Taxonomy" id="2020948"/>
    <lineage>
        <taxon>Bacteria</taxon>
        <taxon>Bacillati</taxon>
        <taxon>Bacillota</taxon>
        <taxon>Clostridia</taxon>
        <taxon>Peptostreptococcales</taxon>
        <taxon>Peptostreptococcaceae</taxon>
        <taxon>Romboutsia</taxon>
    </lineage>
</organism>
<evidence type="ECO:0000313" key="2">
    <source>
        <dbReference type="EMBL" id="RDY23396.1"/>
    </source>
</evidence>
<accession>A0A371ISD5</accession>
<keyword evidence="1" id="KW-0472">Membrane</keyword>
<evidence type="ECO:0000313" key="3">
    <source>
        <dbReference type="Proteomes" id="UP000243494"/>
    </source>
</evidence>
<gene>
    <name evidence="2" type="ORF">CHF27_008525</name>
</gene>
<dbReference type="RefSeq" id="WP_095406610.1">
    <property type="nucleotide sequence ID" value="NZ_NOJZ02000013.1"/>
</dbReference>
<dbReference type="EMBL" id="NOJZ02000013">
    <property type="protein sequence ID" value="RDY23396.1"/>
    <property type="molecule type" value="Genomic_DNA"/>
</dbReference>
<evidence type="ECO:0000256" key="1">
    <source>
        <dbReference type="SAM" id="Phobius"/>
    </source>
</evidence>
<keyword evidence="1" id="KW-0812">Transmembrane</keyword>
<dbReference type="Proteomes" id="UP000243494">
    <property type="component" value="Unassembled WGS sequence"/>
</dbReference>
<feature type="transmembrane region" description="Helical" evidence="1">
    <location>
        <begin position="18"/>
        <end position="35"/>
    </location>
</feature>
<name>A0A371ISD5_9FIRM</name>
<proteinExistence type="predicted"/>
<feature type="transmembrane region" description="Helical" evidence="1">
    <location>
        <begin position="47"/>
        <end position="63"/>
    </location>
</feature>
<reference evidence="2 3" key="1">
    <citation type="journal article" date="2017" name="Genome Announc.">
        <title>Draft Genome Sequence of Romboutsia maritimum sp. nov. Strain CCRI-22766(T), Isolated from Coastal Estuarine Mud.</title>
        <authorList>
            <person name="Maheux A.F."/>
            <person name="Boudreau D.K."/>
            <person name="Berube E."/>
            <person name="Boissinot M."/>
            <person name="Raymond F."/>
            <person name="Brodeur S."/>
            <person name="Corbeil J."/>
            <person name="Brightwell G."/>
            <person name="Broda D."/>
            <person name="Omar R.F."/>
            <person name="Bergeron M.G."/>
        </authorList>
    </citation>
    <scope>NUCLEOTIDE SEQUENCE [LARGE SCALE GENOMIC DNA]</scope>
    <source>
        <strain evidence="2 3">CCRI-22766</strain>
    </source>
</reference>
<dbReference type="AlphaFoldDB" id="A0A371ISD5"/>
<comment type="caution">
    <text evidence="2">The sequence shown here is derived from an EMBL/GenBank/DDBJ whole genome shotgun (WGS) entry which is preliminary data.</text>
</comment>
<keyword evidence="1" id="KW-1133">Transmembrane helix</keyword>